<gene>
    <name evidence="1" type="ORF">Q7C36_001472</name>
</gene>
<dbReference type="EMBL" id="JAVHJS010000001">
    <property type="protein sequence ID" value="KAK2869601.1"/>
    <property type="molecule type" value="Genomic_DNA"/>
</dbReference>
<evidence type="ECO:0000313" key="1">
    <source>
        <dbReference type="EMBL" id="KAK2869601.1"/>
    </source>
</evidence>
<proteinExistence type="predicted"/>
<name>A0AA88TJS6_TACVA</name>
<organism evidence="1 2">
    <name type="scientific">Tachysurus vachellii</name>
    <name type="common">Darkbarbel catfish</name>
    <name type="synonym">Pelteobagrus vachellii</name>
    <dbReference type="NCBI Taxonomy" id="175792"/>
    <lineage>
        <taxon>Eukaryota</taxon>
        <taxon>Metazoa</taxon>
        <taxon>Chordata</taxon>
        <taxon>Craniata</taxon>
        <taxon>Vertebrata</taxon>
        <taxon>Euteleostomi</taxon>
        <taxon>Actinopterygii</taxon>
        <taxon>Neopterygii</taxon>
        <taxon>Teleostei</taxon>
        <taxon>Ostariophysi</taxon>
        <taxon>Siluriformes</taxon>
        <taxon>Bagridae</taxon>
        <taxon>Tachysurus</taxon>
    </lineage>
</organism>
<dbReference type="Proteomes" id="UP001187315">
    <property type="component" value="Unassembled WGS sequence"/>
</dbReference>
<keyword evidence="2" id="KW-1185">Reference proteome</keyword>
<accession>A0AA88TJS6</accession>
<reference evidence="1" key="1">
    <citation type="submission" date="2023-08" db="EMBL/GenBank/DDBJ databases">
        <title>Pelteobagrus vachellii genome.</title>
        <authorList>
            <person name="Liu H."/>
        </authorList>
    </citation>
    <scope>NUCLEOTIDE SEQUENCE</scope>
    <source>
        <strain evidence="1">PRFRI_2022a</strain>
        <tissue evidence="1">Muscle</tissue>
    </source>
</reference>
<evidence type="ECO:0000313" key="2">
    <source>
        <dbReference type="Proteomes" id="UP001187315"/>
    </source>
</evidence>
<protein>
    <submittedName>
        <fullName evidence="1">Uncharacterized protein</fullName>
    </submittedName>
</protein>
<dbReference type="AlphaFoldDB" id="A0AA88TJS6"/>
<comment type="caution">
    <text evidence="1">The sequence shown here is derived from an EMBL/GenBank/DDBJ whole genome shotgun (WGS) entry which is preliminary data.</text>
</comment>
<sequence length="74" mass="8180">MAAEFTVVVCNGGDPPPGVATLRKFRGDERAPERPEYTSNLAPRRINKQNVMDQSCHRLPCALQPDVQLPVSAY</sequence>